<proteinExistence type="predicted"/>
<name>A0AAI8BAS5_9BURK</name>
<accession>A0AAI8BAS5</accession>
<dbReference type="EMBL" id="CP008727">
    <property type="protein sequence ID" value="AIO68624.1"/>
    <property type="molecule type" value="Genomic_DNA"/>
</dbReference>
<gene>
    <name evidence="1" type="ORF">DM82_5197</name>
</gene>
<protein>
    <recommendedName>
        <fullName evidence="3">Adenosine specific kinase</fullName>
    </recommendedName>
</protein>
<dbReference type="InterPro" id="IPR036902">
    <property type="entry name" value="Ta1353-like_sf"/>
</dbReference>
<reference evidence="1 2" key="1">
    <citation type="submission" date="2014-06" db="EMBL/GenBank/DDBJ databases">
        <authorList>
            <person name="Bishop-Lilly K.A."/>
            <person name="Broomall S.M."/>
            <person name="Chain P.S."/>
            <person name="Chertkov O."/>
            <person name="Coyne S.R."/>
            <person name="Daligault H.E."/>
            <person name="Davenport K.W."/>
            <person name="Erkkila T."/>
            <person name="Frey K.G."/>
            <person name="Gibbons H.S."/>
            <person name="Gu W."/>
            <person name="Jaissle J."/>
            <person name="Johnson S.L."/>
            <person name="Koroleva G.I."/>
            <person name="Ladner J.T."/>
            <person name="Lo C.-C."/>
            <person name="Minogue T.D."/>
            <person name="Munk C."/>
            <person name="Palacios G.F."/>
            <person name="Redden C.L."/>
            <person name="Rosenzweig C.N."/>
            <person name="Scholz M.B."/>
            <person name="Teshima H."/>
            <person name="Xu Y."/>
        </authorList>
    </citation>
    <scope>NUCLEOTIDE SEQUENCE [LARGE SCALE GENOMIC DNA]</scope>
    <source>
        <strain evidence="1 2">EO147</strain>
    </source>
</reference>
<evidence type="ECO:0000313" key="2">
    <source>
        <dbReference type="Proteomes" id="UP000029424"/>
    </source>
</evidence>
<dbReference type="Pfam" id="PF04008">
    <property type="entry name" value="Adenosine_kin"/>
    <property type="match status" value="1"/>
</dbReference>
<dbReference type="InterPro" id="IPR007153">
    <property type="entry name" value="Adenosine_kinase"/>
</dbReference>
<dbReference type="SUPFAM" id="SSF103165">
    <property type="entry name" value="Ta1353-like"/>
    <property type="match status" value="1"/>
</dbReference>
<dbReference type="Gene3D" id="3.40.1520.10">
    <property type="entry name" value="Ta1353-like"/>
    <property type="match status" value="1"/>
</dbReference>
<dbReference type="GeneID" id="60551453"/>
<keyword evidence="2" id="KW-1185">Reference proteome</keyword>
<evidence type="ECO:0008006" key="3">
    <source>
        <dbReference type="Google" id="ProtNLM"/>
    </source>
</evidence>
<dbReference type="Proteomes" id="UP000029424">
    <property type="component" value="Chromosome 2"/>
</dbReference>
<organism evidence="1 2">
    <name type="scientific">Burkholderia oklahomensis</name>
    <dbReference type="NCBI Taxonomy" id="342113"/>
    <lineage>
        <taxon>Bacteria</taxon>
        <taxon>Pseudomonadati</taxon>
        <taxon>Pseudomonadota</taxon>
        <taxon>Betaproteobacteria</taxon>
        <taxon>Burkholderiales</taxon>
        <taxon>Burkholderiaceae</taxon>
        <taxon>Burkholderia</taxon>
        <taxon>pseudomallei group</taxon>
    </lineage>
</organism>
<dbReference type="KEGG" id="bok:DM82_5197"/>
<dbReference type="PANTHER" id="PTHR36155">
    <property type="entry name" value="BLL5354 PROTEIN"/>
    <property type="match status" value="1"/>
</dbReference>
<evidence type="ECO:0000313" key="1">
    <source>
        <dbReference type="EMBL" id="AIO68624.1"/>
    </source>
</evidence>
<dbReference type="PANTHER" id="PTHR36155:SF1">
    <property type="entry name" value="BLL5354 PROTEIN"/>
    <property type="match status" value="1"/>
</dbReference>
<dbReference type="AlphaFoldDB" id="A0AAI8BAS5"/>
<sequence length="162" mass="17532">MLQLLCVAIDKPETMNFILGQTHFIKSVEDIHEALVGTVPGIKFGIAFCEASGKRLVRRSGTDAALTELACRNATAIGAGHCFVVFLGDGFYPVNVLNAIKAVPEVCRIFCATANPTEIVVAQTDQGRSILGVVDGFPPLGVENDEDVRWRKELLRNIGYKA</sequence>
<dbReference type="RefSeq" id="WP_010112690.1">
    <property type="nucleotide sequence ID" value="NZ_CADEQG010000003.1"/>
</dbReference>